<evidence type="ECO:0000313" key="2">
    <source>
        <dbReference type="Proteomes" id="UP000194236"/>
    </source>
</evidence>
<name>A0A1Y3B7X6_EURMA</name>
<protein>
    <recommendedName>
        <fullName evidence="3">Ig-like domain-containing protein</fullName>
    </recommendedName>
</protein>
<dbReference type="InterPro" id="IPR013783">
    <property type="entry name" value="Ig-like_fold"/>
</dbReference>
<dbReference type="Gene3D" id="2.60.40.10">
    <property type="entry name" value="Immunoglobulins"/>
    <property type="match status" value="1"/>
</dbReference>
<accession>A0A1Y3B7X6</accession>
<gene>
    <name evidence="1" type="ORF">BLA29_008821</name>
</gene>
<dbReference type="Proteomes" id="UP000194236">
    <property type="component" value="Unassembled WGS sequence"/>
</dbReference>
<reference evidence="1 2" key="1">
    <citation type="submission" date="2017-03" db="EMBL/GenBank/DDBJ databases">
        <title>Genome Survey of Euroglyphus maynei.</title>
        <authorList>
            <person name="Arlian L.G."/>
            <person name="Morgan M.S."/>
            <person name="Rider S.D."/>
        </authorList>
    </citation>
    <scope>NUCLEOTIDE SEQUENCE [LARGE SCALE GENOMIC DNA]</scope>
    <source>
        <strain evidence="1">Arlian Lab</strain>
        <tissue evidence="1">Whole body</tissue>
    </source>
</reference>
<proteinExistence type="predicted"/>
<organism evidence="1 2">
    <name type="scientific">Euroglyphus maynei</name>
    <name type="common">Mayne's house dust mite</name>
    <dbReference type="NCBI Taxonomy" id="6958"/>
    <lineage>
        <taxon>Eukaryota</taxon>
        <taxon>Metazoa</taxon>
        <taxon>Ecdysozoa</taxon>
        <taxon>Arthropoda</taxon>
        <taxon>Chelicerata</taxon>
        <taxon>Arachnida</taxon>
        <taxon>Acari</taxon>
        <taxon>Acariformes</taxon>
        <taxon>Sarcoptiformes</taxon>
        <taxon>Astigmata</taxon>
        <taxon>Psoroptidia</taxon>
        <taxon>Analgoidea</taxon>
        <taxon>Pyroglyphidae</taxon>
        <taxon>Pyroglyphinae</taxon>
        <taxon>Euroglyphus</taxon>
    </lineage>
</organism>
<dbReference type="AlphaFoldDB" id="A0A1Y3B7X6"/>
<comment type="caution">
    <text evidence="1">The sequence shown here is derived from an EMBL/GenBank/DDBJ whole genome shotgun (WGS) entry which is preliminary data.</text>
</comment>
<dbReference type="OrthoDB" id="6538140at2759"/>
<evidence type="ECO:0008006" key="3">
    <source>
        <dbReference type="Google" id="ProtNLM"/>
    </source>
</evidence>
<evidence type="ECO:0000313" key="1">
    <source>
        <dbReference type="EMBL" id="OTF76971.1"/>
    </source>
</evidence>
<keyword evidence="2" id="KW-1185">Reference proteome</keyword>
<sequence>MIVSNEWVTLPDWMAIKRKRYTLQQQTDEPEFVGIIPNLTVSVGRDAKFPCIVNNLDTYRLCWARWSVFTLAK</sequence>
<dbReference type="EMBL" id="MUJZ01034928">
    <property type="protein sequence ID" value="OTF76971.1"/>
    <property type="molecule type" value="Genomic_DNA"/>
</dbReference>